<dbReference type="PROSITE" id="PS50137">
    <property type="entry name" value="DS_RBD"/>
    <property type="match status" value="1"/>
</dbReference>
<dbReference type="InterPro" id="IPR000999">
    <property type="entry name" value="RNase_III_dom"/>
</dbReference>
<evidence type="ECO:0000256" key="8">
    <source>
        <dbReference type="ARBA" id="ARBA00022842"/>
    </source>
</evidence>
<keyword evidence="11" id="KW-0698">rRNA processing</keyword>
<keyword evidence="11" id="KW-0819">tRNA processing</keyword>
<feature type="binding site" evidence="11">
    <location>
        <position position="132"/>
    </location>
    <ligand>
        <name>Mg(2+)</name>
        <dbReference type="ChEBI" id="CHEBI:18420"/>
    </ligand>
</feature>
<feature type="active site" evidence="11">
    <location>
        <position position="67"/>
    </location>
</feature>
<feature type="domain" description="DRBM" evidence="12">
    <location>
        <begin position="174"/>
        <end position="242"/>
    </location>
</feature>
<comment type="subcellular location">
    <subcellularLocation>
        <location evidence="11">Cytoplasm</location>
    </subcellularLocation>
</comment>
<protein>
    <recommendedName>
        <fullName evidence="11">Ribonuclease 3</fullName>
        <ecNumber evidence="11">3.1.26.3</ecNumber>
    </recommendedName>
    <alternativeName>
        <fullName evidence="11">Ribonuclease III</fullName>
        <shortName evidence="11">RNase III</shortName>
    </alternativeName>
</protein>
<feature type="active site" evidence="11">
    <location>
        <position position="135"/>
    </location>
</feature>
<dbReference type="PANTHER" id="PTHR14950:SF37">
    <property type="entry name" value="ENDORIBONUCLEASE DICER"/>
    <property type="match status" value="1"/>
</dbReference>
<feature type="domain" description="RNase III" evidence="13">
    <location>
        <begin position="21"/>
        <end position="146"/>
    </location>
</feature>
<dbReference type="GO" id="GO:0006364">
    <property type="term" value="P:rRNA processing"/>
    <property type="evidence" value="ECO:0007669"/>
    <property type="project" value="UniProtKB-UniRule"/>
</dbReference>
<dbReference type="GO" id="GO:0004525">
    <property type="term" value="F:ribonuclease III activity"/>
    <property type="evidence" value="ECO:0007669"/>
    <property type="project" value="UniProtKB-UniRule"/>
</dbReference>
<keyword evidence="8 11" id="KW-0460">Magnesium</keyword>
<evidence type="ECO:0000256" key="11">
    <source>
        <dbReference type="HAMAP-Rule" id="MF_00104"/>
    </source>
</evidence>
<evidence type="ECO:0000313" key="15">
    <source>
        <dbReference type="Proteomes" id="UP000243887"/>
    </source>
</evidence>
<keyword evidence="5 11" id="KW-0479">Metal-binding</keyword>
<dbReference type="EC" id="3.1.26.3" evidence="11"/>
<dbReference type="Proteomes" id="UP000243887">
    <property type="component" value="Unassembled WGS sequence"/>
</dbReference>
<dbReference type="NCBIfam" id="TIGR02191">
    <property type="entry name" value="RNaseIII"/>
    <property type="match status" value="1"/>
</dbReference>
<evidence type="ECO:0000313" key="14">
    <source>
        <dbReference type="EMBL" id="SFI98206.1"/>
    </source>
</evidence>
<dbReference type="Gene3D" id="3.30.160.20">
    <property type="match status" value="1"/>
</dbReference>
<evidence type="ECO:0000256" key="3">
    <source>
        <dbReference type="ARBA" id="ARBA00022664"/>
    </source>
</evidence>
<reference evidence="15" key="1">
    <citation type="submission" date="2016-10" db="EMBL/GenBank/DDBJ databases">
        <authorList>
            <person name="Varghese N."/>
            <person name="Submissions S."/>
        </authorList>
    </citation>
    <scope>NUCLEOTIDE SEQUENCE [LARGE SCALE GENOMIC DNA]</scope>
    <source>
        <strain evidence="15">DSM 26542</strain>
    </source>
</reference>
<proteinExistence type="inferred from homology"/>
<evidence type="ECO:0000259" key="12">
    <source>
        <dbReference type="PROSITE" id="PS50137"/>
    </source>
</evidence>
<keyword evidence="7 11" id="KW-0378">Hydrolase</keyword>
<dbReference type="CDD" id="cd00593">
    <property type="entry name" value="RIBOc"/>
    <property type="match status" value="1"/>
</dbReference>
<dbReference type="PROSITE" id="PS50142">
    <property type="entry name" value="RNASE_3_2"/>
    <property type="match status" value="1"/>
</dbReference>
<dbReference type="AlphaFoldDB" id="A0A1I3MNG5"/>
<feature type="binding site" evidence="11">
    <location>
        <position position="135"/>
    </location>
    <ligand>
        <name>Mg(2+)</name>
        <dbReference type="ChEBI" id="CHEBI:18420"/>
    </ligand>
</feature>
<dbReference type="PANTHER" id="PTHR14950">
    <property type="entry name" value="DICER-RELATED"/>
    <property type="match status" value="1"/>
</dbReference>
<comment type="catalytic activity">
    <reaction evidence="1 11">
        <text>Endonucleolytic cleavage to 5'-phosphomonoester.</text>
        <dbReference type="EC" id="3.1.26.3"/>
    </reaction>
</comment>
<dbReference type="EMBL" id="FORU01000002">
    <property type="protein sequence ID" value="SFI98206.1"/>
    <property type="molecule type" value="Genomic_DNA"/>
</dbReference>
<dbReference type="GO" id="GO:0008033">
    <property type="term" value="P:tRNA processing"/>
    <property type="evidence" value="ECO:0007669"/>
    <property type="project" value="UniProtKB-KW"/>
</dbReference>
<evidence type="ECO:0000256" key="7">
    <source>
        <dbReference type="ARBA" id="ARBA00022801"/>
    </source>
</evidence>
<comment type="similarity">
    <text evidence="2">Belongs to the ribonuclease III family.</text>
</comment>
<comment type="subunit">
    <text evidence="11">Homodimer.</text>
</comment>
<dbReference type="RefSeq" id="WP_090677962.1">
    <property type="nucleotide sequence ID" value="NZ_FORU01000002.1"/>
</dbReference>
<comment type="function">
    <text evidence="10 11">Digests double-stranded RNA. Involved in the processing of primary rRNA transcript to yield the immediate precursors to the large and small rRNAs (23S and 16S). Processes some mRNAs, and tRNAs when they are encoded in the rRNA operon. Processes pre-crRNA and tracrRNA of type II CRISPR loci if present in the organism.</text>
</comment>
<evidence type="ECO:0000259" key="13">
    <source>
        <dbReference type="PROSITE" id="PS50142"/>
    </source>
</evidence>
<dbReference type="SUPFAM" id="SSF54768">
    <property type="entry name" value="dsRNA-binding domain-like"/>
    <property type="match status" value="1"/>
</dbReference>
<keyword evidence="11" id="KW-0699">rRNA-binding</keyword>
<accession>A0A1I3MNG5</accession>
<dbReference type="GO" id="GO:0006397">
    <property type="term" value="P:mRNA processing"/>
    <property type="evidence" value="ECO:0007669"/>
    <property type="project" value="UniProtKB-UniRule"/>
</dbReference>
<evidence type="ECO:0000256" key="2">
    <source>
        <dbReference type="ARBA" id="ARBA00010183"/>
    </source>
</evidence>
<evidence type="ECO:0000256" key="6">
    <source>
        <dbReference type="ARBA" id="ARBA00022759"/>
    </source>
</evidence>
<keyword evidence="9 11" id="KW-0694">RNA-binding</keyword>
<dbReference type="SMART" id="SM00535">
    <property type="entry name" value="RIBOc"/>
    <property type="match status" value="1"/>
</dbReference>
<dbReference type="GO" id="GO:0019843">
    <property type="term" value="F:rRNA binding"/>
    <property type="evidence" value="ECO:0007669"/>
    <property type="project" value="UniProtKB-KW"/>
</dbReference>
<dbReference type="GO" id="GO:0046872">
    <property type="term" value="F:metal ion binding"/>
    <property type="evidence" value="ECO:0007669"/>
    <property type="project" value="UniProtKB-KW"/>
</dbReference>
<feature type="binding site" evidence="11">
    <location>
        <position position="63"/>
    </location>
    <ligand>
        <name>Mg(2+)</name>
        <dbReference type="ChEBI" id="CHEBI:18420"/>
    </ligand>
</feature>
<dbReference type="SUPFAM" id="SSF69065">
    <property type="entry name" value="RNase III domain-like"/>
    <property type="match status" value="1"/>
</dbReference>
<dbReference type="HAMAP" id="MF_00104">
    <property type="entry name" value="RNase_III"/>
    <property type="match status" value="1"/>
</dbReference>
<name>A0A1I3MNG5_9FLAO</name>
<dbReference type="CDD" id="cd10845">
    <property type="entry name" value="DSRM_RNAse_III_family"/>
    <property type="match status" value="1"/>
</dbReference>
<evidence type="ECO:0000256" key="4">
    <source>
        <dbReference type="ARBA" id="ARBA00022722"/>
    </source>
</evidence>
<dbReference type="OrthoDB" id="9805026at2"/>
<evidence type="ECO:0000256" key="1">
    <source>
        <dbReference type="ARBA" id="ARBA00000109"/>
    </source>
</evidence>
<dbReference type="InterPro" id="IPR036389">
    <property type="entry name" value="RNase_III_sf"/>
</dbReference>
<comment type="cofactor">
    <cofactor evidence="11">
        <name>Mg(2+)</name>
        <dbReference type="ChEBI" id="CHEBI:18420"/>
    </cofactor>
</comment>
<dbReference type="Pfam" id="PF00035">
    <property type="entry name" value="dsrm"/>
    <property type="match status" value="1"/>
</dbReference>
<dbReference type="Pfam" id="PF14622">
    <property type="entry name" value="Ribonucleas_3_3"/>
    <property type="match status" value="1"/>
</dbReference>
<dbReference type="GO" id="GO:0005737">
    <property type="term" value="C:cytoplasm"/>
    <property type="evidence" value="ECO:0007669"/>
    <property type="project" value="UniProtKB-SubCell"/>
</dbReference>
<organism evidence="14 15">
    <name type="scientific">Myroides guanonis</name>
    <dbReference type="NCBI Taxonomy" id="1150112"/>
    <lineage>
        <taxon>Bacteria</taxon>
        <taxon>Pseudomonadati</taxon>
        <taxon>Bacteroidota</taxon>
        <taxon>Flavobacteriia</taxon>
        <taxon>Flavobacteriales</taxon>
        <taxon>Flavobacteriaceae</taxon>
        <taxon>Myroides</taxon>
    </lineage>
</organism>
<gene>
    <name evidence="11" type="primary">rnc</name>
    <name evidence="14" type="ORF">SAMN04487893_102196</name>
</gene>
<keyword evidence="4 11" id="KW-0540">Nuclease</keyword>
<dbReference type="InterPro" id="IPR014720">
    <property type="entry name" value="dsRBD_dom"/>
</dbReference>
<sequence>MNLFKKIFKGSRTVKDNGNFLKEIQSIIGAKPICIRYYEIAFTHRSMNLTDENGNAINYERLEFLGDAMLGSVIASHLYLQVPTGDEGYLTKMRSKIVNRENLNRIGKNLKLIDRIESKLTNQQFGENIHGNILEALIGAIYLDRGYPACENFIQEKILANETDIQRLETKITSYKSLLIEWCQKNKHSFKYDTYEEETAEHIKYFGVKLFIDNKVIAKARATSKKKAEEKASQRAYFVLQNQFTGKRN</sequence>
<dbReference type="PROSITE" id="PS00517">
    <property type="entry name" value="RNASE_3_1"/>
    <property type="match status" value="1"/>
</dbReference>
<evidence type="ECO:0000256" key="10">
    <source>
        <dbReference type="ARBA" id="ARBA00049596"/>
    </source>
</evidence>
<dbReference type="InterPro" id="IPR011907">
    <property type="entry name" value="RNase_III"/>
</dbReference>
<keyword evidence="11" id="KW-0963">Cytoplasm</keyword>
<dbReference type="Gene3D" id="1.10.1520.10">
    <property type="entry name" value="Ribonuclease III domain"/>
    <property type="match status" value="1"/>
</dbReference>
<keyword evidence="6 11" id="KW-0255">Endonuclease</keyword>
<evidence type="ECO:0000256" key="9">
    <source>
        <dbReference type="ARBA" id="ARBA00022884"/>
    </source>
</evidence>
<dbReference type="SMART" id="SM00358">
    <property type="entry name" value="DSRM"/>
    <property type="match status" value="1"/>
</dbReference>
<keyword evidence="15" id="KW-1185">Reference proteome</keyword>
<keyword evidence="3 11" id="KW-0507">mRNA processing</keyword>
<dbReference type="STRING" id="1150112.SAMN04487893_102196"/>
<evidence type="ECO:0000256" key="5">
    <source>
        <dbReference type="ARBA" id="ARBA00022723"/>
    </source>
</evidence>